<dbReference type="Pfam" id="PF10528">
    <property type="entry name" value="GLEYA"/>
    <property type="match status" value="1"/>
</dbReference>
<dbReference type="EMBL" id="UFAJ01000149">
    <property type="protein sequence ID" value="SSD59478.1"/>
    <property type="molecule type" value="Genomic_DNA"/>
</dbReference>
<dbReference type="Gene3D" id="2.60.120.1560">
    <property type="match status" value="1"/>
</dbReference>
<gene>
    <name evidence="2" type="ORF">SCODWIG_01239</name>
</gene>
<dbReference type="VEuPathDB" id="FungiDB:SCODWIG_01239"/>
<dbReference type="InterPro" id="IPR001389">
    <property type="entry name" value="Flocculin"/>
</dbReference>
<dbReference type="PROSITE" id="PS51820">
    <property type="entry name" value="PA14"/>
    <property type="match status" value="1"/>
</dbReference>
<keyword evidence="3" id="KW-1185">Reference proteome</keyword>
<protein>
    <recommendedName>
        <fullName evidence="1">PA14 domain-containing protein</fullName>
    </recommendedName>
</protein>
<dbReference type="InterPro" id="IPR037524">
    <property type="entry name" value="PA14/GLEYA"/>
</dbReference>
<dbReference type="InterPro" id="IPR018871">
    <property type="entry name" value="GLEYA_adhesin_domain"/>
</dbReference>
<proteinExistence type="predicted"/>
<dbReference type="Proteomes" id="UP000262825">
    <property type="component" value="Unassembled WGS sequence"/>
</dbReference>
<evidence type="ECO:0000259" key="1">
    <source>
        <dbReference type="PROSITE" id="PS51820"/>
    </source>
</evidence>
<dbReference type="SMART" id="SM00758">
    <property type="entry name" value="PA14"/>
    <property type="match status" value="1"/>
</dbReference>
<name>A0A376B463_9ASCO</name>
<dbReference type="InterPro" id="IPR011658">
    <property type="entry name" value="PA14_dom"/>
</dbReference>
<reference evidence="3" key="1">
    <citation type="submission" date="2018-06" db="EMBL/GenBank/DDBJ databases">
        <authorList>
            <person name="Guldener U."/>
        </authorList>
    </citation>
    <scope>NUCLEOTIDE SEQUENCE [LARGE SCALE GENOMIC DNA]</scope>
    <source>
        <strain evidence="3">UTAD17</strain>
    </source>
</reference>
<dbReference type="GO" id="GO:0000128">
    <property type="term" value="P:flocculation"/>
    <property type="evidence" value="ECO:0007669"/>
    <property type="project" value="InterPro"/>
</dbReference>
<dbReference type="Pfam" id="PF00624">
    <property type="entry name" value="Flocculin"/>
    <property type="match status" value="4"/>
</dbReference>
<accession>A0A376B463</accession>
<sequence length="485" mass="52386">MIILNFSFIGNVSAEGTENLGTIGGCLPSLDAISKKTVGFNVKFYNYHWLSYNDATNRGSPDLTTYATPAYYNGGYLEQGQFGETNGAISFDYTFNLPSSQSLQAVKGQLPSGYNYDQPVYLTNWTFVATGYFLPTISGSYKFTIGYVDDLAIVSIGGGTAYDCCMASDSSEYLKSYQINSIWSSSGPTGVNNLVIDLVAGVYYPIRLFHTNRQWAGGLTFGYTDPNGNYTNYWNNTVYTLPDAEEVCNATTVTTTVPWGQSYTTTKTTVQPITISSTTKEVINVIVETPQVVSTTTKKWTGSFTSTYATSLFTTTRSDGVSITSTVIYVETPNDESTTYTPWTGAFTSTIGTSVTTSIGSDGIPTTSTIYTVETPTSNDVSTTYTPWTGAFTSTIGTSVTTSIGSDGIPTTSTIYTVETPEVDAASTTYTPWTGAFTSTIGTSVTTSIGSDGIPTTSTIYTVETPTSNDYWIRRYSNHIYDLHS</sequence>
<dbReference type="AlphaFoldDB" id="A0A376B463"/>
<evidence type="ECO:0000313" key="3">
    <source>
        <dbReference type="Proteomes" id="UP000262825"/>
    </source>
</evidence>
<feature type="domain" description="PA14" evidence="1">
    <location>
        <begin position="62"/>
        <end position="237"/>
    </location>
</feature>
<evidence type="ECO:0000313" key="2">
    <source>
        <dbReference type="EMBL" id="SSD59478.1"/>
    </source>
</evidence>
<organism evidence="2 3">
    <name type="scientific">Saccharomycodes ludwigii</name>
    <dbReference type="NCBI Taxonomy" id="36035"/>
    <lineage>
        <taxon>Eukaryota</taxon>
        <taxon>Fungi</taxon>
        <taxon>Dikarya</taxon>
        <taxon>Ascomycota</taxon>
        <taxon>Saccharomycotina</taxon>
        <taxon>Saccharomycetes</taxon>
        <taxon>Saccharomycodales</taxon>
        <taxon>Saccharomycodaceae</taxon>
        <taxon>Saccharomycodes</taxon>
    </lineage>
</organism>